<dbReference type="Proteomes" id="UP000004931">
    <property type="component" value="Unassembled WGS sequence"/>
</dbReference>
<name>A0YHW3_9GAMM</name>
<comment type="caution">
    <text evidence="1">The sequence shown here is derived from an EMBL/GenBank/DDBJ whole genome shotgun (WGS) entry which is preliminary data.</text>
</comment>
<sequence length="223" mass="26069">MYDYFVLRYGSKYVVEFSLDSTGVITPSATLPAFQQEYYDKHLRNRTKCTEFHAYTDILNEHGYVMYEVLCFVSGHRWNRVAMLKTKEDNGDVKGYAVDITRIKNNPVMKIDMPNEMLWWGPVTGIAGIKRRDLIIFTHFMRGMPQKHIAETMCLSVKTIERVLKATHTDLIDVFCKESTLLEGPTKTLRELCIELDILPFLMRKLDWFDRTPEYLLLAPLNQ</sequence>
<protein>
    <submittedName>
        <fullName evidence="1">Uncharacterized protein</fullName>
    </submittedName>
</protein>
<reference evidence="1 2" key="1">
    <citation type="journal article" date="2010" name="J. Bacteriol.">
        <title>Genome sequence of the oligotrophic marine Gammaproteobacterium HTCC2143, isolated from the Oregon Coast.</title>
        <authorList>
            <person name="Oh H.M."/>
            <person name="Kang I."/>
            <person name="Ferriera S."/>
            <person name="Giovannoni S.J."/>
            <person name="Cho J.C."/>
        </authorList>
    </citation>
    <scope>NUCLEOTIDE SEQUENCE [LARGE SCALE GENOMIC DNA]</scope>
    <source>
        <strain evidence="1 2">HTCC2143</strain>
    </source>
</reference>
<evidence type="ECO:0000313" key="2">
    <source>
        <dbReference type="Proteomes" id="UP000004931"/>
    </source>
</evidence>
<dbReference type="GO" id="GO:0006355">
    <property type="term" value="P:regulation of DNA-templated transcription"/>
    <property type="evidence" value="ECO:0007669"/>
    <property type="project" value="InterPro"/>
</dbReference>
<dbReference type="SUPFAM" id="SSF46894">
    <property type="entry name" value="C-terminal effector domain of the bipartite response regulators"/>
    <property type="match status" value="1"/>
</dbReference>
<dbReference type="GO" id="GO:0003677">
    <property type="term" value="F:DNA binding"/>
    <property type="evidence" value="ECO:0007669"/>
    <property type="project" value="InterPro"/>
</dbReference>
<dbReference type="EMBL" id="AAVT01000026">
    <property type="protein sequence ID" value="EAW29578.1"/>
    <property type="molecule type" value="Genomic_DNA"/>
</dbReference>
<keyword evidence="2" id="KW-1185">Reference proteome</keyword>
<organism evidence="1 2">
    <name type="scientific">marine gamma proteobacterium HTCC2143</name>
    <dbReference type="NCBI Taxonomy" id="247633"/>
    <lineage>
        <taxon>Bacteria</taxon>
        <taxon>Pseudomonadati</taxon>
        <taxon>Pseudomonadota</taxon>
        <taxon>Gammaproteobacteria</taxon>
        <taxon>Cellvibrionales</taxon>
        <taxon>Spongiibacteraceae</taxon>
        <taxon>BD1-7 clade</taxon>
    </lineage>
</organism>
<evidence type="ECO:0000313" key="1">
    <source>
        <dbReference type="EMBL" id="EAW29578.1"/>
    </source>
</evidence>
<gene>
    <name evidence="1" type="ORF">GP2143_00040</name>
</gene>
<accession>A0YHW3</accession>
<proteinExistence type="predicted"/>
<dbReference type="AlphaFoldDB" id="A0YHW3"/>
<dbReference type="InterPro" id="IPR016032">
    <property type="entry name" value="Sig_transdc_resp-reg_C-effctor"/>
</dbReference>
<dbReference type="STRING" id="247633.GP2143_00040"/>